<keyword evidence="2" id="KW-0732">Signal</keyword>
<dbReference type="SUPFAM" id="SSF57625">
    <property type="entry name" value="Invertebrate chitin-binding proteins"/>
    <property type="match status" value="3"/>
</dbReference>
<dbReference type="AlphaFoldDB" id="A0A0N5CPU5"/>
<dbReference type="InterPro" id="IPR002557">
    <property type="entry name" value="Chitin-bd_dom"/>
</dbReference>
<reference evidence="9" key="1">
    <citation type="submission" date="2017-02" db="UniProtKB">
        <authorList>
            <consortium name="WormBaseParasite"/>
        </authorList>
    </citation>
    <scope>IDENTIFICATION</scope>
</reference>
<keyword evidence="3" id="KW-0677">Repeat</keyword>
<dbReference type="OrthoDB" id="5846329at2759"/>
<dbReference type="OMA" id="CAQGRWI"/>
<reference evidence="7 8" key="2">
    <citation type="submission" date="2018-11" db="EMBL/GenBank/DDBJ databases">
        <authorList>
            <consortium name="Pathogen Informatics"/>
        </authorList>
    </citation>
    <scope>NUCLEOTIDE SEQUENCE [LARGE SCALE GENOMIC DNA]</scope>
</reference>
<dbReference type="GO" id="GO:0008061">
    <property type="term" value="F:chitin binding"/>
    <property type="evidence" value="ECO:0007669"/>
    <property type="project" value="UniProtKB-KW"/>
</dbReference>
<evidence type="ECO:0000259" key="6">
    <source>
        <dbReference type="PROSITE" id="PS50940"/>
    </source>
</evidence>
<name>A0A0N5CPU5_THECL</name>
<dbReference type="STRING" id="103827.A0A0N5CPU5"/>
<evidence type="ECO:0000256" key="1">
    <source>
        <dbReference type="ARBA" id="ARBA00022669"/>
    </source>
</evidence>
<evidence type="ECO:0000256" key="2">
    <source>
        <dbReference type="ARBA" id="ARBA00022729"/>
    </source>
</evidence>
<dbReference type="InterPro" id="IPR051940">
    <property type="entry name" value="Chitin_bind-dev_reg"/>
</dbReference>
<keyword evidence="4" id="KW-1015">Disulfide bond</keyword>
<protein>
    <submittedName>
        <fullName evidence="9">Chitin-binding type-2 domain-containing protein</fullName>
    </submittedName>
</protein>
<feature type="domain" description="Chitin-binding type-2" evidence="6">
    <location>
        <begin position="67"/>
        <end position="124"/>
    </location>
</feature>
<feature type="domain" description="Chitin-binding type-2" evidence="6">
    <location>
        <begin position="137"/>
        <end position="197"/>
    </location>
</feature>
<evidence type="ECO:0000256" key="5">
    <source>
        <dbReference type="ARBA" id="ARBA00023180"/>
    </source>
</evidence>
<dbReference type="SMART" id="SM00494">
    <property type="entry name" value="ChtBD2"/>
    <property type="match status" value="3"/>
</dbReference>
<keyword evidence="8" id="KW-1185">Reference proteome</keyword>
<sequence>VPSGDKCDSVGDKIANNHDCTSYYECYYGKYELKLCPSGTFFDPKLKCCHRNYICPNRAYDLPTTPSFSCKYGELRADDTSCQNYYSCVGDDRHFERRVCPDGKIFDRRVNRCVYDTTEKGCQQSVDTQKSQNTAIGLACTESSGSSGYSADPTDCQQYYQCAQGRWVRMHCPGNLVWNPAISVCDWPKNTLLSCKLDSSFQ</sequence>
<evidence type="ECO:0000313" key="8">
    <source>
        <dbReference type="Proteomes" id="UP000276776"/>
    </source>
</evidence>
<dbReference type="Gene3D" id="2.170.140.10">
    <property type="entry name" value="Chitin binding domain"/>
    <property type="match status" value="3"/>
</dbReference>
<gene>
    <name evidence="7" type="ORF">TCLT_LOCUS2246</name>
</gene>
<dbReference type="EMBL" id="UYYF01000419">
    <property type="protein sequence ID" value="VDM98093.1"/>
    <property type="molecule type" value="Genomic_DNA"/>
</dbReference>
<evidence type="ECO:0000313" key="9">
    <source>
        <dbReference type="WBParaSite" id="TCLT_0000224501-mRNA-1"/>
    </source>
</evidence>
<feature type="domain" description="Chitin-binding type-2" evidence="6">
    <location>
        <begin position="4"/>
        <end position="57"/>
    </location>
</feature>
<evidence type="ECO:0000256" key="3">
    <source>
        <dbReference type="ARBA" id="ARBA00022737"/>
    </source>
</evidence>
<dbReference type="WBParaSite" id="TCLT_0000224501-mRNA-1">
    <property type="protein sequence ID" value="TCLT_0000224501-mRNA-1"/>
    <property type="gene ID" value="TCLT_0000224501"/>
</dbReference>
<dbReference type="Proteomes" id="UP000276776">
    <property type="component" value="Unassembled WGS sequence"/>
</dbReference>
<keyword evidence="5" id="KW-0325">Glycoprotein</keyword>
<accession>A0A0N5CPU5</accession>
<organism evidence="9">
    <name type="scientific">Thelazia callipaeda</name>
    <name type="common">Oriental eyeworm</name>
    <name type="synonym">Parasitic nematode</name>
    <dbReference type="NCBI Taxonomy" id="103827"/>
    <lineage>
        <taxon>Eukaryota</taxon>
        <taxon>Metazoa</taxon>
        <taxon>Ecdysozoa</taxon>
        <taxon>Nematoda</taxon>
        <taxon>Chromadorea</taxon>
        <taxon>Rhabditida</taxon>
        <taxon>Spirurina</taxon>
        <taxon>Spiruromorpha</taxon>
        <taxon>Thelazioidea</taxon>
        <taxon>Thelaziidae</taxon>
        <taxon>Thelazia</taxon>
    </lineage>
</organism>
<dbReference type="Pfam" id="PF01607">
    <property type="entry name" value="CBM_14"/>
    <property type="match status" value="3"/>
</dbReference>
<dbReference type="PANTHER" id="PTHR23301">
    <property type="entry name" value="CHITIN BINDING PERITROPHIN-A"/>
    <property type="match status" value="1"/>
</dbReference>
<evidence type="ECO:0000256" key="4">
    <source>
        <dbReference type="ARBA" id="ARBA00023157"/>
    </source>
</evidence>
<dbReference type="PANTHER" id="PTHR23301:SF0">
    <property type="entry name" value="CHITIN-BINDING TYPE-2 DOMAIN-CONTAINING PROTEIN-RELATED"/>
    <property type="match status" value="1"/>
</dbReference>
<dbReference type="PROSITE" id="PS50940">
    <property type="entry name" value="CHIT_BIND_II"/>
    <property type="match status" value="3"/>
</dbReference>
<dbReference type="GO" id="GO:0005576">
    <property type="term" value="C:extracellular region"/>
    <property type="evidence" value="ECO:0007669"/>
    <property type="project" value="InterPro"/>
</dbReference>
<evidence type="ECO:0000313" key="7">
    <source>
        <dbReference type="EMBL" id="VDM98093.1"/>
    </source>
</evidence>
<proteinExistence type="predicted"/>
<dbReference type="InterPro" id="IPR036508">
    <property type="entry name" value="Chitin-bd_dom_sf"/>
</dbReference>
<keyword evidence="1" id="KW-0147">Chitin-binding</keyword>